<sequence length="257" mass="28963">MPAKRARDGDSASEAGSAAASEDGRKSKKAKHGFRVGPENLPDGPWRRKVAKIKKELITKAKVKKQYAKIKAEHQKQQAATPSKPTEDQNQSGALESGRSPASTPAPAQIHPERQAMLESFSSSKQQPPAARSSFSETNPTTPQKEPQQQDQQQDQDQDHQQPPRGGQQQQQHRRRQRPDYFRKELAAAERARQQAEARAAEAARREEERQRRRAERERYRRAMAKAKTPGRDGKPKLGRESKLLLERVRKMMGEGG</sequence>
<dbReference type="PANTHER" id="PTHR41805:SF1">
    <property type="entry name" value="RRNA-PROCESSING PROTEIN FYV7"/>
    <property type="match status" value="1"/>
</dbReference>
<reference evidence="2 3" key="1">
    <citation type="submission" date="2018-04" db="EMBL/GenBank/DDBJ databases">
        <authorList>
            <person name="Huttner S."/>
            <person name="Dainat J."/>
        </authorList>
    </citation>
    <scope>NUCLEOTIDE SEQUENCE [LARGE SCALE GENOMIC DNA]</scope>
</reference>
<dbReference type="EMBL" id="OUUZ01000003">
    <property type="protein sequence ID" value="SPQ19977.1"/>
    <property type="molecule type" value="Genomic_DNA"/>
</dbReference>
<dbReference type="PANTHER" id="PTHR41805">
    <property type="entry name" value="EXPRESSED PROTEIN"/>
    <property type="match status" value="1"/>
</dbReference>
<name>A0A446BBV3_9PEZI</name>
<feature type="compositionally biased region" description="Low complexity" evidence="1">
    <location>
        <begin position="12"/>
        <end position="21"/>
    </location>
</feature>
<feature type="region of interest" description="Disordered" evidence="1">
    <location>
        <begin position="61"/>
        <end position="244"/>
    </location>
</feature>
<accession>A0A446BBV3</accession>
<proteinExistence type="predicted"/>
<feature type="compositionally biased region" description="Polar residues" evidence="1">
    <location>
        <begin position="77"/>
        <end position="94"/>
    </location>
</feature>
<gene>
    <name evidence="2" type="ORF">TT172_LOCUS2396</name>
</gene>
<dbReference type="Proteomes" id="UP000289323">
    <property type="component" value="Unassembled WGS sequence"/>
</dbReference>
<feature type="compositionally biased region" description="Basic and acidic residues" evidence="1">
    <location>
        <begin position="1"/>
        <end position="10"/>
    </location>
</feature>
<evidence type="ECO:0000313" key="3">
    <source>
        <dbReference type="Proteomes" id="UP000289323"/>
    </source>
</evidence>
<organism evidence="2 3">
    <name type="scientific">Thermothielavioides terrestris</name>
    <dbReference type="NCBI Taxonomy" id="2587410"/>
    <lineage>
        <taxon>Eukaryota</taxon>
        <taxon>Fungi</taxon>
        <taxon>Dikarya</taxon>
        <taxon>Ascomycota</taxon>
        <taxon>Pezizomycotina</taxon>
        <taxon>Sordariomycetes</taxon>
        <taxon>Sordariomycetidae</taxon>
        <taxon>Sordariales</taxon>
        <taxon>Chaetomiaceae</taxon>
        <taxon>Thermothielavioides</taxon>
    </lineage>
</organism>
<feature type="compositionally biased region" description="Basic and acidic residues" evidence="1">
    <location>
        <begin position="178"/>
        <end position="221"/>
    </location>
</feature>
<evidence type="ECO:0000256" key="1">
    <source>
        <dbReference type="SAM" id="MobiDB-lite"/>
    </source>
</evidence>
<feature type="compositionally biased region" description="Basic and acidic residues" evidence="1">
    <location>
        <begin position="230"/>
        <end position="244"/>
    </location>
</feature>
<dbReference type="AlphaFoldDB" id="A0A446BBV3"/>
<feature type="compositionally biased region" description="Polar residues" evidence="1">
    <location>
        <begin position="120"/>
        <end position="146"/>
    </location>
</feature>
<feature type="region of interest" description="Disordered" evidence="1">
    <location>
        <begin position="1"/>
        <end position="49"/>
    </location>
</feature>
<feature type="compositionally biased region" description="Low complexity" evidence="1">
    <location>
        <begin position="147"/>
        <end position="156"/>
    </location>
</feature>
<evidence type="ECO:0000313" key="2">
    <source>
        <dbReference type="EMBL" id="SPQ19977.1"/>
    </source>
</evidence>
<protein>
    <submittedName>
        <fullName evidence="2">99fb88df-19d3-4bef-9321-002f70935c46</fullName>
    </submittedName>
</protein>